<feature type="compositionally biased region" description="Polar residues" evidence="1">
    <location>
        <begin position="28"/>
        <end position="51"/>
    </location>
</feature>
<gene>
    <name evidence="2" type="ORF">TRAPUB_8590</name>
</gene>
<accession>A0A1M2W4R2</accession>
<name>A0A1M2W4R2_TRAPU</name>
<keyword evidence="3" id="KW-1185">Reference proteome</keyword>
<dbReference type="OMA" id="SYACCPK"/>
<feature type="compositionally biased region" description="Polar residues" evidence="1">
    <location>
        <begin position="664"/>
        <end position="683"/>
    </location>
</feature>
<dbReference type="PANTHER" id="PTHR46579">
    <property type="entry name" value="F5/8 TYPE C DOMAIN-CONTAINING PROTEIN-RELATED"/>
    <property type="match status" value="1"/>
</dbReference>
<dbReference type="Pfam" id="PF02992">
    <property type="entry name" value="Transposase_21"/>
    <property type="match status" value="1"/>
</dbReference>
<dbReference type="STRING" id="154538.A0A1M2W4R2"/>
<feature type="region of interest" description="Disordered" evidence="1">
    <location>
        <begin position="436"/>
        <end position="483"/>
    </location>
</feature>
<protein>
    <submittedName>
        <fullName evidence="2">Uncharacterized protein</fullName>
    </submittedName>
</protein>
<evidence type="ECO:0000256" key="1">
    <source>
        <dbReference type="SAM" id="MobiDB-lite"/>
    </source>
</evidence>
<feature type="region of interest" description="Disordered" evidence="1">
    <location>
        <begin position="627"/>
        <end position="689"/>
    </location>
</feature>
<evidence type="ECO:0000313" key="3">
    <source>
        <dbReference type="Proteomes" id="UP000184267"/>
    </source>
</evidence>
<dbReference type="OrthoDB" id="3247418at2759"/>
<feature type="compositionally biased region" description="Low complexity" evidence="1">
    <location>
        <begin position="436"/>
        <end position="454"/>
    </location>
</feature>
<dbReference type="InterPro" id="IPR004242">
    <property type="entry name" value="Transposase_21"/>
</dbReference>
<feature type="region of interest" description="Disordered" evidence="1">
    <location>
        <begin position="345"/>
        <end position="365"/>
    </location>
</feature>
<feature type="compositionally biased region" description="Basic and acidic residues" evidence="1">
    <location>
        <begin position="639"/>
        <end position="663"/>
    </location>
</feature>
<comment type="caution">
    <text evidence="2">The sequence shown here is derived from an EMBL/GenBank/DDBJ whole genome shotgun (WGS) entry which is preliminary data.</text>
</comment>
<dbReference type="PANTHER" id="PTHR46579:SF1">
    <property type="entry name" value="F5_8 TYPE C DOMAIN-CONTAINING PROTEIN"/>
    <property type="match status" value="1"/>
</dbReference>
<proteinExistence type="predicted"/>
<evidence type="ECO:0000313" key="2">
    <source>
        <dbReference type="EMBL" id="OJT14847.1"/>
    </source>
</evidence>
<organism evidence="2 3">
    <name type="scientific">Trametes pubescens</name>
    <name type="common">White-rot fungus</name>
    <dbReference type="NCBI Taxonomy" id="154538"/>
    <lineage>
        <taxon>Eukaryota</taxon>
        <taxon>Fungi</taxon>
        <taxon>Dikarya</taxon>
        <taxon>Basidiomycota</taxon>
        <taxon>Agaricomycotina</taxon>
        <taxon>Agaricomycetes</taxon>
        <taxon>Polyporales</taxon>
        <taxon>Polyporaceae</taxon>
        <taxon>Trametes</taxon>
    </lineage>
</organism>
<dbReference type="EMBL" id="MNAD01000233">
    <property type="protein sequence ID" value="OJT14847.1"/>
    <property type="molecule type" value="Genomic_DNA"/>
</dbReference>
<sequence length="1793" mass="195867">MDELECPPLLSTDLGGYSDGREHVRGNSPPSDSEDGSSAQDFTPLPSSTNFRAGPPQSLRDSIAAASAVLSGTDPQGPPVTERSPREGSHDDGWVDETARSREVIDESWQGAEQYAVLFEHADALSSAGSSLLEAVIQLTGQENQPPRSLLTENRILHKMAEADNDIRTARSALLRGDIRVYRKDDPRVLRDLRSKLASSRAENYNLRAGRRQDKRRIIDLERMSSTSSSLAASPPSSVIYVLGDVNPDGAAASVRPEHSALGQLAPTRAAEGISRAAGGVVPLAYRDTVSHVASEYFPNRGEMSSVEGDAISRVDSAAVSSADGDGFSLTTNDAVSRAAIHAASPTGGHKSVAGDAECSAPGNATSRAATDVASVTSGRAGDGVPRITAGNAVSAVGNEVPSAAGGATSCAAMDAAPSTGGHATGGVDTTTAGDAVSSASGDAISSVSGDAASRPATDAASSTGGHVTDGVHKTTTGDAISPAAGDAASRAVAGLISSAGDHAESGGVHQTTIRRSLIALADILEWMLDFAQRMIQSVIAATGSALAWCGRSLQSMATTLFSRHVLSILAAILFFAVLAWDARNVEHVGRSLSLQKKQEHELADKARMAAAKAQADVENTILLATLGAPDNPHGSSLPERRALRPSNDRERDGEDRYSESKKPISSGTHANIPSTPEPSQSAPPRHPVREERDIAIRQRLALISTLQSNLDLRSRTVERNIDLAFKPVSELSETPGELEDCGGQNTAFTAYHAWIEQTLAENSDLPPVEDKDADNSFAGLLKTIRREQQRIRDIKSKVWRKKMWAQFVAVEAELGEDLPRITPPSSVFAHRRNLEPFLVAGLLMVTVLHTLSGVSFPTSQYVLATLRAVIFGAMTVNRALPARSSSGSDPAEWGRDFAKRIPLDLRTAIDILKLEPDIVSYACCPKCFATYKPHESKPDDPYPRKCTRMEGDSRCNKRLVQAVELKPVRQGDPIRTVYRPLKTYVFRRFQSWLADLLGRPGIEAAIQESWARQPHAAQCTDIMDSPTIHQFVGPDGRTLFSVQPHGSVHLVFSLFVDWFNPYGNKKAGKSHSIGAIYLACLNLPPHLRYRPENIYLAGIIPGPKEPSLDQLNELLRPLVDELLALWNPGIYLLKTAMKPAGRVVRAALIPLVCDLPALRKTAGFASHSSRHFCSFCPLTLDDINNVERSTWPQPRTWLTHLDIAEQWKEAPTEGSRNSIFADHGIRWSELLRLPYWDPTRFAVLDVMHNLFLGEVHHHCRRLWGVDVAQDKQPAASKAAEHTPAQQQTFLDKVFAATCAGSQKTLANIRKDYTSAVGRFNNILGQTSTELTRSEIASALLDWAKKNDAATLRLPPVLNEPTARFRLPADEGPRETSRYDIFSKDVLEKVRSDIASTIFPSWLEKPPSNFGSPAHGKLKADHWRTVATVNLVITLVRLWGSSGASAEEKAVLENFLHLVSAVGLASRRSMTAQRAALYDHHMEAYLRGLRSLYDHKLVPNHHLSLHLRPLLEAFGPVHGWWAFPFERYNGILQHMSTNSRAEDMPGTFMRCWYIGANLRWLMRSTEWPNDPVYADMVRMYNTAFRDRVQGTRVTDILHVLDNRTSPSFAYDGKKEVRLAPHVYDALISFVNLTSPTPYRSLFDGTSSGLPRLPPTGQPVSSVEHDGIRFATPAAGLRDSYILFRAQNGASLAGQISEIFYHQRFKAGNLTVEPFLVVNTFKVLTSEHAVHDPYRQFQDLDAHLVYNDFDSRQQVLSLDRVVSHFAFYKYEPEGIGRECVVVRSLDRITDPPVG</sequence>
<feature type="region of interest" description="Disordered" evidence="1">
    <location>
        <begin position="1"/>
        <end position="96"/>
    </location>
</feature>
<feature type="compositionally biased region" description="Basic and acidic residues" evidence="1">
    <location>
        <begin position="83"/>
        <end position="96"/>
    </location>
</feature>
<dbReference type="Proteomes" id="UP000184267">
    <property type="component" value="Unassembled WGS sequence"/>
</dbReference>
<reference evidence="2 3" key="1">
    <citation type="submission" date="2016-10" db="EMBL/GenBank/DDBJ databases">
        <title>Genome sequence of the basidiomycete white-rot fungus Trametes pubescens.</title>
        <authorList>
            <person name="Makela M.R."/>
            <person name="Granchi Z."/>
            <person name="Peng M."/>
            <person name="De Vries R.P."/>
            <person name="Grigoriev I."/>
            <person name="Riley R."/>
            <person name="Hilden K."/>
        </authorList>
    </citation>
    <scope>NUCLEOTIDE SEQUENCE [LARGE SCALE GENOMIC DNA]</scope>
    <source>
        <strain evidence="2 3">FBCC735</strain>
    </source>
</reference>